<sequence length="85" mass="9622">MQVDKTPDDTAAIEPARKLIAQLLCMPEARVSADQRLLDELAMDSLEILELSIKLEERWGITLDETILPRLETVRDVAVLIGQYM</sequence>
<protein>
    <submittedName>
        <fullName evidence="2">BapB protein</fullName>
    </submittedName>
</protein>
<evidence type="ECO:0000313" key="2">
    <source>
        <dbReference type="EMBL" id="SIT44960.1"/>
    </source>
</evidence>
<evidence type="ECO:0000313" key="3">
    <source>
        <dbReference type="Proteomes" id="UP000187012"/>
    </source>
</evidence>
<gene>
    <name evidence="2" type="ORF">BN2475_510037</name>
</gene>
<dbReference type="AlphaFoldDB" id="A0A1N7SC63"/>
<dbReference type="InterPro" id="IPR009081">
    <property type="entry name" value="PP-bd_ACP"/>
</dbReference>
<dbReference type="STRING" id="1247936.BN2475_510037"/>
<feature type="domain" description="Carrier" evidence="1">
    <location>
        <begin position="10"/>
        <end position="85"/>
    </location>
</feature>
<dbReference type="EMBL" id="CYGX02000051">
    <property type="protein sequence ID" value="SIT44960.1"/>
    <property type="molecule type" value="Genomic_DNA"/>
</dbReference>
<dbReference type="RefSeq" id="WP_094781758.1">
    <property type="nucleotide sequence ID" value="NZ_CYGX02000051.1"/>
</dbReference>
<keyword evidence="3" id="KW-1185">Reference proteome</keyword>
<name>A0A1N7SC63_9BURK</name>
<accession>A0A1N7SC63</accession>
<proteinExistence type="predicted"/>
<dbReference type="Pfam" id="PF00550">
    <property type="entry name" value="PP-binding"/>
    <property type="match status" value="1"/>
</dbReference>
<dbReference type="SUPFAM" id="SSF47336">
    <property type="entry name" value="ACP-like"/>
    <property type="match status" value="1"/>
</dbReference>
<dbReference type="PROSITE" id="PS50075">
    <property type="entry name" value="CARRIER"/>
    <property type="match status" value="1"/>
</dbReference>
<dbReference type="Proteomes" id="UP000187012">
    <property type="component" value="Unassembled WGS sequence"/>
</dbReference>
<reference evidence="2 3" key="1">
    <citation type="submission" date="2016-12" db="EMBL/GenBank/DDBJ databases">
        <authorList>
            <person name="Song W.-J."/>
            <person name="Kurnit D.M."/>
        </authorList>
    </citation>
    <scope>NUCLEOTIDE SEQUENCE [LARGE SCALE GENOMIC DNA]</scope>
    <source>
        <strain evidence="2 3">STM7296</strain>
    </source>
</reference>
<dbReference type="InterPro" id="IPR036736">
    <property type="entry name" value="ACP-like_sf"/>
</dbReference>
<dbReference type="Gene3D" id="1.10.1200.10">
    <property type="entry name" value="ACP-like"/>
    <property type="match status" value="1"/>
</dbReference>
<evidence type="ECO:0000259" key="1">
    <source>
        <dbReference type="PROSITE" id="PS50075"/>
    </source>
</evidence>
<organism evidence="2 3">
    <name type="scientific">Paraburkholderia ribeironis</name>
    <dbReference type="NCBI Taxonomy" id="1247936"/>
    <lineage>
        <taxon>Bacteria</taxon>
        <taxon>Pseudomonadati</taxon>
        <taxon>Pseudomonadota</taxon>
        <taxon>Betaproteobacteria</taxon>
        <taxon>Burkholderiales</taxon>
        <taxon>Burkholderiaceae</taxon>
        <taxon>Paraburkholderia</taxon>
    </lineage>
</organism>